<name>A0A1V3WUT1_MYCKA</name>
<gene>
    <name evidence="1" type="ORF">BZL30_6692</name>
</gene>
<dbReference type="EMBL" id="MVBM01000006">
    <property type="protein sequence ID" value="OOK70709.1"/>
    <property type="molecule type" value="Genomic_DNA"/>
</dbReference>
<organism evidence="1 2">
    <name type="scientific">Mycobacterium kansasii</name>
    <dbReference type="NCBI Taxonomy" id="1768"/>
    <lineage>
        <taxon>Bacteria</taxon>
        <taxon>Bacillati</taxon>
        <taxon>Actinomycetota</taxon>
        <taxon>Actinomycetes</taxon>
        <taxon>Mycobacteriales</taxon>
        <taxon>Mycobacteriaceae</taxon>
        <taxon>Mycobacterium</taxon>
    </lineage>
</organism>
<dbReference type="AlphaFoldDB" id="A0A1V3WUT1"/>
<evidence type="ECO:0000313" key="1">
    <source>
        <dbReference type="EMBL" id="OOK70709.1"/>
    </source>
</evidence>
<sequence length="43" mass="4401">MVLVGIAVTVVGMGMFVYAIRHQGIDLTVLLGGSACSAWAPPV</sequence>
<dbReference type="Proteomes" id="UP000189229">
    <property type="component" value="Unassembled WGS sequence"/>
</dbReference>
<accession>A0A1V3WUT1</accession>
<reference evidence="1 2" key="1">
    <citation type="submission" date="2017-02" db="EMBL/GenBank/DDBJ databases">
        <title>Complete genome sequences of Mycobacterium kansasii strains isolated from rhesus macaques.</title>
        <authorList>
            <person name="Panda A."/>
            <person name="Nagaraj S."/>
            <person name="Zhao X."/>
            <person name="Tettelin H."/>
            <person name="Detolla L.J."/>
        </authorList>
    </citation>
    <scope>NUCLEOTIDE SEQUENCE [LARGE SCALE GENOMIC DNA]</scope>
    <source>
        <strain evidence="1 2">11-3813</strain>
    </source>
</reference>
<protein>
    <submittedName>
        <fullName evidence="1">Uncharacterized protein</fullName>
    </submittedName>
</protein>
<evidence type="ECO:0000313" key="2">
    <source>
        <dbReference type="Proteomes" id="UP000189229"/>
    </source>
</evidence>
<proteinExistence type="predicted"/>
<comment type="caution">
    <text evidence="1">The sequence shown here is derived from an EMBL/GenBank/DDBJ whole genome shotgun (WGS) entry which is preliminary data.</text>
</comment>